<reference evidence="2 3" key="1">
    <citation type="submission" date="2020-04" db="EMBL/GenBank/DDBJ databases">
        <title>Closed genome of O121:H19 shiga- toxin Escherichia coli isolated from flour in USA, 2016.</title>
        <authorList>
            <person name="Haendiges J."/>
            <person name="Jinneman K.C."/>
            <person name="Gonzalez-Escalona N."/>
        </authorList>
    </citation>
    <scope>NUCLEOTIDE SEQUENCE [LARGE SCALE GENOMIC DNA]</scope>
    <source>
        <strain evidence="2 3">FDA858783-1-52</strain>
    </source>
</reference>
<proteinExistence type="predicted"/>
<dbReference type="AlphaFoldDB" id="A0AAP9MT92"/>
<evidence type="ECO:0000256" key="1">
    <source>
        <dbReference type="SAM" id="Phobius"/>
    </source>
</evidence>
<keyword evidence="1" id="KW-0812">Transmembrane</keyword>
<evidence type="ECO:0000313" key="3">
    <source>
        <dbReference type="Proteomes" id="UP000502462"/>
    </source>
</evidence>
<dbReference type="InterPro" id="IPR010654">
    <property type="entry name" value="Phage_lambda_tail_I"/>
</dbReference>
<dbReference type="EMBL" id="CP051631">
    <property type="protein sequence ID" value="QJE08705.1"/>
    <property type="molecule type" value="Genomic_DNA"/>
</dbReference>
<feature type="transmembrane region" description="Helical" evidence="1">
    <location>
        <begin position="115"/>
        <end position="140"/>
    </location>
</feature>
<feature type="transmembrane region" description="Helical" evidence="1">
    <location>
        <begin position="86"/>
        <end position="109"/>
    </location>
</feature>
<protein>
    <submittedName>
        <fullName evidence="2">Tail assembly protein</fullName>
    </submittedName>
</protein>
<dbReference type="Proteomes" id="UP000502462">
    <property type="component" value="Chromosome"/>
</dbReference>
<keyword evidence="1" id="KW-0472">Membrane</keyword>
<keyword evidence="1" id="KW-1133">Transmembrane helix</keyword>
<accession>A0AAP9MT92</accession>
<sequence length="210" mass="22342">MCLHGDLQRFGRRLSLYVNTAAEAIRALSLQVPGFRRQMNEGWYQIRIRGEDTAPEAVYARLHEQLGEGVVIHIVPRLAGAGKGGLQIVLGAAAIVGSFFTAGASMALWGSALAAGGFSATTMLFSLGASMILGGVAQMLAPKAKTPDYRATDNGRQNTYFSSLDNMIAQGNPMPVPYGEMLVGSRRISQDISTRDEGGGGKVVVIGRQR</sequence>
<evidence type="ECO:0000313" key="2">
    <source>
        <dbReference type="EMBL" id="QJE08705.1"/>
    </source>
</evidence>
<name>A0AAP9MT92_ECOLX</name>
<dbReference type="Pfam" id="PF06805">
    <property type="entry name" value="Lambda_tail_I"/>
    <property type="match status" value="1"/>
</dbReference>
<organism evidence="2 3">
    <name type="scientific">Escherichia coli O121</name>
    <dbReference type="NCBI Taxonomy" id="1055537"/>
    <lineage>
        <taxon>Bacteria</taxon>
        <taxon>Pseudomonadati</taxon>
        <taxon>Pseudomonadota</taxon>
        <taxon>Gammaproteobacteria</taxon>
        <taxon>Enterobacterales</taxon>
        <taxon>Enterobacteriaceae</taxon>
        <taxon>Escherichia</taxon>
    </lineage>
</organism>
<gene>
    <name evidence="2" type="ORF">A9225_20070</name>
</gene>